<organism evidence="1 2">
    <name type="scientific">Marinomonas piezotolerans</name>
    <dbReference type="NCBI Taxonomy" id="2213058"/>
    <lineage>
        <taxon>Bacteria</taxon>
        <taxon>Pseudomonadati</taxon>
        <taxon>Pseudomonadota</taxon>
        <taxon>Gammaproteobacteria</taxon>
        <taxon>Oceanospirillales</taxon>
        <taxon>Oceanospirillaceae</taxon>
        <taxon>Marinomonas</taxon>
    </lineage>
</organism>
<dbReference type="OrthoDB" id="9813050at2"/>
<dbReference type="Proteomes" id="UP000254326">
    <property type="component" value="Unassembled WGS sequence"/>
</dbReference>
<dbReference type="InterPro" id="IPR011664">
    <property type="entry name" value="Abi_system_AbiD/AbiF-like"/>
</dbReference>
<protein>
    <recommendedName>
        <fullName evidence="3">CAAX protease</fullName>
    </recommendedName>
</protein>
<dbReference type="AlphaFoldDB" id="A0A370UBT9"/>
<evidence type="ECO:0008006" key="3">
    <source>
        <dbReference type="Google" id="ProtNLM"/>
    </source>
</evidence>
<comment type="caution">
    <text evidence="1">The sequence shown here is derived from an EMBL/GenBank/DDBJ whole genome shotgun (WGS) entry which is preliminary data.</text>
</comment>
<accession>A0A370UBT9</accession>
<name>A0A370UBT9_9GAMM</name>
<reference evidence="1 2" key="1">
    <citation type="submission" date="2018-06" db="EMBL/GenBank/DDBJ databases">
        <title>Marinomonas sp. YLB-05 draft genome sequence.</title>
        <authorList>
            <person name="Yu L."/>
            <person name="Tang X."/>
        </authorList>
    </citation>
    <scope>NUCLEOTIDE SEQUENCE [LARGE SCALE GENOMIC DNA]</scope>
    <source>
        <strain evidence="1 2">YLB-05</strain>
    </source>
</reference>
<keyword evidence="2" id="KW-1185">Reference proteome</keyword>
<gene>
    <name evidence="1" type="ORF">DN730_06385</name>
</gene>
<dbReference type="EMBL" id="QKRA01000002">
    <property type="protein sequence ID" value="RDL45234.1"/>
    <property type="molecule type" value="Genomic_DNA"/>
</dbReference>
<evidence type="ECO:0000313" key="1">
    <source>
        <dbReference type="EMBL" id="RDL45234.1"/>
    </source>
</evidence>
<dbReference type="RefSeq" id="WP_115467268.1">
    <property type="nucleotide sequence ID" value="NZ_QKRA01000002.1"/>
</dbReference>
<sequence>MDSIRQTLSLHRMSTFDKAVSGSTADPLDLYNWNAQLASALIYPFHIFEVSVRNAVSDAIGSTHTTNWHKAVSFERSLKKSKHGYCPKDDLAKVARKHYQLSKAIPEFKFVFWEKMLTARYQKQIWDNHIYRVFPNHSMLGLSKYDLREHLRKRIESVREVRNRVAHHEQILKFDIPLLLANMEQVIQLRCTDTSNWMMANQQVLEIYRKKPIGN</sequence>
<dbReference type="Pfam" id="PF07751">
    <property type="entry name" value="Abi_2"/>
    <property type="match status" value="1"/>
</dbReference>
<evidence type="ECO:0000313" key="2">
    <source>
        <dbReference type="Proteomes" id="UP000254326"/>
    </source>
</evidence>
<proteinExistence type="predicted"/>